<reference evidence="2 3" key="1">
    <citation type="journal article" date="2011" name="J. Bacteriol.">
        <title>Genome sequence of Chthoniobacter flavus Ellin428, an aerobic heterotrophic soil bacterium.</title>
        <authorList>
            <person name="Kant R."/>
            <person name="van Passel M.W."/>
            <person name="Palva A."/>
            <person name="Lucas S."/>
            <person name="Lapidus A."/>
            <person name="Glavina Del Rio T."/>
            <person name="Dalin E."/>
            <person name="Tice H."/>
            <person name="Bruce D."/>
            <person name="Goodwin L."/>
            <person name="Pitluck S."/>
            <person name="Larimer F.W."/>
            <person name="Land M.L."/>
            <person name="Hauser L."/>
            <person name="Sangwan P."/>
            <person name="de Vos W.M."/>
            <person name="Janssen P.H."/>
            <person name="Smidt H."/>
        </authorList>
    </citation>
    <scope>NUCLEOTIDE SEQUENCE [LARGE SCALE GENOMIC DNA]</scope>
    <source>
        <strain evidence="2 3">Ellin428</strain>
    </source>
</reference>
<gene>
    <name evidence="2" type="ORF">CfE428DRAFT_2475</name>
</gene>
<name>B4D0M4_9BACT</name>
<feature type="signal peptide" evidence="1">
    <location>
        <begin position="1"/>
        <end position="25"/>
    </location>
</feature>
<organism evidence="2 3">
    <name type="scientific">Chthoniobacter flavus Ellin428</name>
    <dbReference type="NCBI Taxonomy" id="497964"/>
    <lineage>
        <taxon>Bacteria</taxon>
        <taxon>Pseudomonadati</taxon>
        <taxon>Verrucomicrobiota</taxon>
        <taxon>Spartobacteria</taxon>
        <taxon>Chthoniobacterales</taxon>
        <taxon>Chthoniobacteraceae</taxon>
        <taxon>Chthoniobacter</taxon>
    </lineage>
</organism>
<keyword evidence="3" id="KW-1185">Reference proteome</keyword>
<dbReference type="STRING" id="497964.CfE428DRAFT_2475"/>
<dbReference type="GO" id="GO:0004190">
    <property type="term" value="F:aspartic-type endopeptidase activity"/>
    <property type="evidence" value="ECO:0007669"/>
    <property type="project" value="InterPro"/>
</dbReference>
<dbReference type="SUPFAM" id="SSF50630">
    <property type="entry name" value="Acid proteases"/>
    <property type="match status" value="1"/>
</dbReference>
<evidence type="ECO:0000256" key="1">
    <source>
        <dbReference type="SAM" id="SignalP"/>
    </source>
</evidence>
<accession>B4D0M4</accession>
<dbReference type="PROSITE" id="PS51257">
    <property type="entry name" value="PROKAR_LIPOPROTEIN"/>
    <property type="match status" value="1"/>
</dbReference>
<proteinExistence type="predicted"/>
<dbReference type="eggNOG" id="COG3577">
    <property type="taxonomic scope" value="Bacteria"/>
</dbReference>
<dbReference type="AlphaFoldDB" id="B4D0M4"/>
<dbReference type="Gene3D" id="2.40.70.10">
    <property type="entry name" value="Acid Proteases"/>
    <property type="match status" value="1"/>
</dbReference>
<dbReference type="GO" id="GO:0006508">
    <property type="term" value="P:proteolysis"/>
    <property type="evidence" value="ECO:0007669"/>
    <property type="project" value="InterPro"/>
</dbReference>
<sequence precursor="true">MNFHRLLRHILAPFAALLLSSCATVAPPKPADALHPRRPPETAFDRGLGTDRVLCLRLQSERGDNWRFLVDTGSPITIFNSSVRRKLGPSLGIEPVQYAWSGAANLQIHDAPRLFLNNTLLLNGPHVWSDDLHRVWPGRGIDGILGLDCLRHYCVQLDFSTHTIRFLDPERATGPELGRPYPIQTVGSSIFIQADLLGNGPMLYQVDTGCTVDAVIPPQLFERAWKRQQPAWMRQFPSGEGRLVVEAGFPQGTFDGEMFHQLVVDAANHSFLGLRFFARHVVTLNFPKHTLYLRRI</sequence>
<evidence type="ECO:0008006" key="4">
    <source>
        <dbReference type="Google" id="ProtNLM"/>
    </source>
</evidence>
<dbReference type="InParanoid" id="B4D0M4"/>
<dbReference type="RefSeq" id="WP_006979800.1">
    <property type="nucleotide sequence ID" value="NZ_ABVL01000006.1"/>
</dbReference>
<dbReference type="Proteomes" id="UP000005824">
    <property type="component" value="Unassembled WGS sequence"/>
</dbReference>
<dbReference type="PROSITE" id="PS00141">
    <property type="entry name" value="ASP_PROTEASE"/>
    <property type="match status" value="1"/>
</dbReference>
<comment type="caution">
    <text evidence="2">The sequence shown here is derived from an EMBL/GenBank/DDBJ whole genome shotgun (WGS) entry which is preliminary data.</text>
</comment>
<dbReference type="EMBL" id="ABVL01000006">
    <property type="protein sequence ID" value="EDY19886.1"/>
    <property type="molecule type" value="Genomic_DNA"/>
</dbReference>
<evidence type="ECO:0000313" key="2">
    <source>
        <dbReference type="EMBL" id="EDY19886.1"/>
    </source>
</evidence>
<keyword evidence="1" id="KW-0732">Signal</keyword>
<protein>
    <recommendedName>
        <fullName evidence="4">Peptidase A2 domain-containing protein</fullName>
    </recommendedName>
</protein>
<evidence type="ECO:0000313" key="3">
    <source>
        <dbReference type="Proteomes" id="UP000005824"/>
    </source>
</evidence>
<dbReference type="InterPro" id="IPR001969">
    <property type="entry name" value="Aspartic_peptidase_AS"/>
</dbReference>
<dbReference type="InterPro" id="IPR021109">
    <property type="entry name" value="Peptidase_aspartic_dom_sf"/>
</dbReference>
<feature type="chain" id="PRO_5002802291" description="Peptidase A2 domain-containing protein" evidence="1">
    <location>
        <begin position="26"/>
        <end position="296"/>
    </location>
</feature>